<comment type="caution">
    <text evidence="1">The sequence shown here is derived from an EMBL/GenBank/DDBJ whole genome shotgun (WGS) entry which is preliminary data.</text>
</comment>
<accession>A0AAD9JWA5</accession>
<proteinExistence type="predicted"/>
<evidence type="ECO:0000313" key="2">
    <source>
        <dbReference type="Proteomes" id="UP001208570"/>
    </source>
</evidence>
<gene>
    <name evidence="1" type="ORF">LSH36_144g03028</name>
</gene>
<dbReference type="EMBL" id="JAODUP010000144">
    <property type="protein sequence ID" value="KAK2159875.1"/>
    <property type="molecule type" value="Genomic_DNA"/>
</dbReference>
<dbReference type="Proteomes" id="UP001208570">
    <property type="component" value="Unassembled WGS sequence"/>
</dbReference>
<sequence>MREELSNVASVCVTIDLWTSPPNEELFRDNGTLFSGLQACQCDVSA</sequence>
<keyword evidence="2" id="KW-1185">Reference proteome</keyword>
<evidence type="ECO:0000313" key="1">
    <source>
        <dbReference type="EMBL" id="KAK2159875.1"/>
    </source>
</evidence>
<dbReference type="AlphaFoldDB" id="A0AAD9JWA5"/>
<organism evidence="1 2">
    <name type="scientific">Paralvinella palmiformis</name>
    <dbReference type="NCBI Taxonomy" id="53620"/>
    <lineage>
        <taxon>Eukaryota</taxon>
        <taxon>Metazoa</taxon>
        <taxon>Spiralia</taxon>
        <taxon>Lophotrochozoa</taxon>
        <taxon>Annelida</taxon>
        <taxon>Polychaeta</taxon>
        <taxon>Sedentaria</taxon>
        <taxon>Canalipalpata</taxon>
        <taxon>Terebellida</taxon>
        <taxon>Terebelliformia</taxon>
        <taxon>Alvinellidae</taxon>
        <taxon>Paralvinella</taxon>
    </lineage>
</organism>
<name>A0AAD9JWA5_9ANNE</name>
<reference evidence="1" key="1">
    <citation type="journal article" date="2023" name="Mol. Biol. Evol.">
        <title>Third-Generation Sequencing Reveals the Adaptive Role of the Epigenome in Three Deep-Sea Polychaetes.</title>
        <authorList>
            <person name="Perez M."/>
            <person name="Aroh O."/>
            <person name="Sun Y."/>
            <person name="Lan Y."/>
            <person name="Juniper S.K."/>
            <person name="Young C.R."/>
            <person name="Angers B."/>
            <person name="Qian P.Y."/>
        </authorList>
    </citation>
    <scope>NUCLEOTIDE SEQUENCE</scope>
    <source>
        <strain evidence="1">P08H-3</strain>
    </source>
</reference>
<protein>
    <submittedName>
        <fullName evidence="1">Uncharacterized protein</fullName>
    </submittedName>
</protein>